<dbReference type="Proteomes" id="UP001497516">
    <property type="component" value="Chromosome 9"/>
</dbReference>
<reference evidence="2 3" key="1">
    <citation type="submission" date="2024-04" db="EMBL/GenBank/DDBJ databases">
        <authorList>
            <person name="Fracassetti M."/>
        </authorList>
    </citation>
    <scope>NUCLEOTIDE SEQUENCE [LARGE SCALE GENOMIC DNA]</scope>
</reference>
<protein>
    <submittedName>
        <fullName evidence="2">Uncharacterized protein</fullName>
    </submittedName>
</protein>
<feature type="compositionally biased region" description="Basic residues" evidence="1">
    <location>
        <begin position="17"/>
        <end position="34"/>
    </location>
</feature>
<evidence type="ECO:0000313" key="2">
    <source>
        <dbReference type="EMBL" id="CAL1412595.1"/>
    </source>
</evidence>
<proteinExistence type="predicted"/>
<dbReference type="AlphaFoldDB" id="A0AAV2GTA0"/>
<name>A0AAV2GTA0_9ROSI</name>
<sequence>MGFEDIDGLGQQQFGSGRRRGGRKLRPRPQRWRRSNPFPSRACFKPRLVGSWSRIPLEPDHPIIYVNTVFEKITWYRVEEVRCSAATGCDIVFGCWPIYTSDLKQFTLHGSCFRFHPSVALRPSSVPNQRVIVP</sequence>
<dbReference type="EMBL" id="OZ034822">
    <property type="protein sequence ID" value="CAL1412595.1"/>
    <property type="molecule type" value="Genomic_DNA"/>
</dbReference>
<keyword evidence="3" id="KW-1185">Reference proteome</keyword>
<evidence type="ECO:0000313" key="3">
    <source>
        <dbReference type="Proteomes" id="UP001497516"/>
    </source>
</evidence>
<gene>
    <name evidence="2" type="ORF">LTRI10_LOCUS51877</name>
</gene>
<accession>A0AAV2GTA0</accession>
<organism evidence="2 3">
    <name type="scientific">Linum trigynum</name>
    <dbReference type="NCBI Taxonomy" id="586398"/>
    <lineage>
        <taxon>Eukaryota</taxon>
        <taxon>Viridiplantae</taxon>
        <taxon>Streptophyta</taxon>
        <taxon>Embryophyta</taxon>
        <taxon>Tracheophyta</taxon>
        <taxon>Spermatophyta</taxon>
        <taxon>Magnoliopsida</taxon>
        <taxon>eudicotyledons</taxon>
        <taxon>Gunneridae</taxon>
        <taxon>Pentapetalae</taxon>
        <taxon>rosids</taxon>
        <taxon>fabids</taxon>
        <taxon>Malpighiales</taxon>
        <taxon>Linaceae</taxon>
        <taxon>Linum</taxon>
    </lineage>
</organism>
<evidence type="ECO:0000256" key="1">
    <source>
        <dbReference type="SAM" id="MobiDB-lite"/>
    </source>
</evidence>
<feature type="region of interest" description="Disordered" evidence="1">
    <location>
        <begin position="1"/>
        <end position="39"/>
    </location>
</feature>